<dbReference type="AlphaFoldDB" id="A0A445B1D6"/>
<dbReference type="EMBL" id="SDMP01000010">
    <property type="protein sequence ID" value="RYR32497.1"/>
    <property type="molecule type" value="Genomic_DNA"/>
</dbReference>
<gene>
    <name evidence="1" type="ORF">Ahy_A10g047053</name>
</gene>
<evidence type="ECO:0000313" key="2">
    <source>
        <dbReference type="Proteomes" id="UP000289738"/>
    </source>
</evidence>
<organism evidence="1 2">
    <name type="scientific">Arachis hypogaea</name>
    <name type="common">Peanut</name>
    <dbReference type="NCBI Taxonomy" id="3818"/>
    <lineage>
        <taxon>Eukaryota</taxon>
        <taxon>Viridiplantae</taxon>
        <taxon>Streptophyta</taxon>
        <taxon>Embryophyta</taxon>
        <taxon>Tracheophyta</taxon>
        <taxon>Spermatophyta</taxon>
        <taxon>Magnoliopsida</taxon>
        <taxon>eudicotyledons</taxon>
        <taxon>Gunneridae</taxon>
        <taxon>Pentapetalae</taxon>
        <taxon>rosids</taxon>
        <taxon>fabids</taxon>
        <taxon>Fabales</taxon>
        <taxon>Fabaceae</taxon>
        <taxon>Papilionoideae</taxon>
        <taxon>50 kb inversion clade</taxon>
        <taxon>dalbergioids sensu lato</taxon>
        <taxon>Dalbergieae</taxon>
        <taxon>Pterocarpus clade</taxon>
        <taxon>Arachis</taxon>
    </lineage>
</organism>
<accession>A0A445B1D6</accession>
<protein>
    <submittedName>
        <fullName evidence="1">Uncharacterized protein</fullName>
    </submittedName>
</protein>
<dbReference type="Proteomes" id="UP000289738">
    <property type="component" value="Chromosome A10"/>
</dbReference>
<evidence type="ECO:0000313" key="1">
    <source>
        <dbReference type="EMBL" id="RYR32497.1"/>
    </source>
</evidence>
<comment type="caution">
    <text evidence="1">The sequence shown here is derived from an EMBL/GenBank/DDBJ whole genome shotgun (WGS) entry which is preliminary data.</text>
</comment>
<reference evidence="1 2" key="1">
    <citation type="submission" date="2019-01" db="EMBL/GenBank/DDBJ databases">
        <title>Sequencing of cultivated peanut Arachis hypogaea provides insights into genome evolution and oil improvement.</title>
        <authorList>
            <person name="Chen X."/>
        </authorList>
    </citation>
    <scope>NUCLEOTIDE SEQUENCE [LARGE SCALE GENOMIC DNA]</scope>
    <source>
        <strain evidence="2">cv. Fuhuasheng</strain>
        <tissue evidence="1">Leaves</tissue>
    </source>
</reference>
<keyword evidence="2" id="KW-1185">Reference proteome</keyword>
<name>A0A445B1D6_ARAHY</name>
<sequence length="55" mass="6037">MKASSSLHPHHHFPSTKLYTSITTSASKLFTKPHAAGTICGGKSQCDLRLENRKK</sequence>
<proteinExistence type="predicted"/>